<evidence type="ECO:0000313" key="1">
    <source>
        <dbReference type="EMBL" id="QBZ99151.1"/>
    </source>
</evidence>
<protein>
    <submittedName>
        <fullName evidence="1">Uncharacterized protein</fullName>
    </submittedName>
</protein>
<dbReference type="AlphaFoldDB" id="A0A4P7PVV4"/>
<organism evidence="1 2">
    <name type="scientific">Flavobacterium sangjuense</name>
    <dbReference type="NCBI Taxonomy" id="2518177"/>
    <lineage>
        <taxon>Bacteria</taxon>
        <taxon>Pseudomonadati</taxon>
        <taxon>Bacteroidota</taxon>
        <taxon>Flavobacteriia</taxon>
        <taxon>Flavobacteriales</taxon>
        <taxon>Flavobacteriaceae</taxon>
        <taxon>Flavobacterium</taxon>
    </lineage>
</organism>
<name>A0A4P7PVV4_9FLAO</name>
<accession>A0A4P7PVV4</accession>
<keyword evidence="2" id="KW-1185">Reference proteome</keyword>
<dbReference type="Proteomes" id="UP000296862">
    <property type="component" value="Chromosome"/>
</dbReference>
<reference evidence="1 2" key="1">
    <citation type="submission" date="2019-04" db="EMBL/GenBank/DDBJ databases">
        <title>Flavobacterium sp. GS03.</title>
        <authorList>
            <person name="Kim H."/>
        </authorList>
    </citation>
    <scope>NUCLEOTIDE SEQUENCE [LARGE SCALE GENOMIC DNA]</scope>
    <source>
        <strain evidence="1 2">GS03</strain>
    </source>
</reference>
<dbReference type="EMBL" id="CP038810">
    <property type="protein sequence ID" value="QBZ99151.1"/>
    <property type="molecule type" value="Genomic_DNA"/>
</dbReference>
<proteinExistence type="predicted"/>
<gene>
    <name evidence="1" type="ORF">GS03_02673</name>
</gene>
<evidence type="ECO:0000313" key="2">
    <source>
        <dbReference type="Proteomes" id="UP000296862"/>
    </source>
</evidence>
<sequence>MTITLKMFEFEYIFTDFYITNLLAYLEKLL</sequence>
<dbReference type="KEGG" id="fsn:GS03_02673"/>